<dbReference type="NCBIfam" id="NF045760">
    <property type="entry name" value="YtpR"/>
    <property type="match status" value="1"/>
</dbReference>
<dbReference type="Gene3D" id="3.30.56.10">
    <property type="match status" value="2"/>
</dbReference>
<dbReference type="InterPro" id="IPR005147">
    <property type="entry name" value="tRNA_synthase_B5-dom"/>
</dbReference>
<evidence type="ECO:0000256" key="14">
    <source>
        <dbReference type="ARBA" id="ARBA00049255"/>
    </source>
</evidence>
<dbReference type="PANTHER" id="PTHR10947:SF0">
    <property type="entry name" value="PHENYLALANINE--TRNA LIGASE BETA SUBUNIT"/>
    <property type="match status" value="1"/>
</dbReference>
<evidence type="ECO:0000256" key="11">
    <source>
        <dbReference type="ARBA" id="ARBA00022884"/>
    </source>
</evidence>
<keyword evidence="11 16" id="KW-0694">RNA-binding</keyword>
<evidence type="ECO:0000256" key="6">
    <source>
        <dbReference type="ARBA" id="ARBA00022598"/>
    </source>
</evidence>
<feature type="domain" description="FDX-ACB" evidence="18">
    <location>
        <begin position="706"/>
        <end position="799"/>
    </location>
</feature>
<dbReference type="PROSITE" id="PS51483">
    <property type="entry name" value="B5"/>
    <property type="match status" value="1"/>
</dbReference>
<evidence type="ECO:0000256" key="16">
    <source>
        <dbReference type="PROSITE-ProRule" id="PRU00209"/>
    </source>
</evidence>
<dbReference type="SMART" id="SM00874">
    <property type="entry name" value="B5"/>
    <property type="match status" value="1"/>
</dbReference>
<feature type="domain" description="B5" evidence="19">
    <location>
        <begin position="415"/>
        <end position="491"/>
    </location>
</feature>
<feature type="binding site" evidence="15">
    <location>
        <position position="479"/>
    </location>
    <ligand>
        <name>Mg(2+)</name>
        <dbReference type="ChEBI" id="CHEBI:18420"/>
        <note>shared with alpha subunit</note>
    </ligand>
</feature>
<dbReference type="InterPro" id="IPR020825">
    <property type="entry name" value="Phe-tRNA_synthase-like_B3/B4"/>
</dbReference>
<comment type="catalytic activity">
    <reaction evidence="14 15">
        <text>tRNA(Phe) + L-phenylalanine + ATP = L-phenylalanyl-tRNA(Phe) + AMP + diphosphate + H(+)</text>
        <dbReference type="Rhea" id="RHEA:19413"/>
        <dbReference type="Rhea" id="RHEA-COMP:9668"/>
        <dbReference type="Rhea" id="RHEA-COMP:9699"/>
        <dbReference type="ChEBI" id="CHEBI:15378"/>
        <dbReference type="ChEBI" id="CHEBI:30616"/>
        <dbReference type="ChEBI" id="CHEBI:33019"/>
        <dbReference type="ChEBI" id="CHEBI:58095"/>
        <dbReference type="ChEBI" id="CHEBI:78442"/>
        <dbReference type="ChEBI" id="CHEBI:78531"/>
        <dbReference type="ChEBI" id="CHEBI:456215"/>
        <dbReference type="EC" id="6.1.1.20"/>
    </reaction>
</comment>
<dbReference type="InterPro" id="IPR033714">
    <property type="entry name" value="tRNA_bind_bactPheRS"/>
</dbReference>
<dbReference type="InterPro" id="IPR002547">
    <property type="entry name" value="tRNA-bd_dom"/>
</dbReference>
<protein>
    <recommendedName>
        <fullName evidence="15">Phenylalanine--tRNA ligase beta subunit</fullName>
        <ecNumber evidence="15">6.1.1.20</ecNumber>
    </recommendedName>
    <alternativeName>
        <fullName evidence="15">Phenylalanyl-tRNA synthetase beta subunit</fullName>
        <shortName evidence="15">PheRS</shortName>
    </alternativeName>
</protein>
<dbReference type="Gene3D" id="3.50.40.10">
    <property type="entry name" value="Phenylalanyl-trna Synthetase, Chain B, domain 3"/>
    <property type="match status" value="1"/>
</dbReference>
<dbReference type="SMART" id="SM00873">
    <property type="entry name" value="B3_4"/>
    <property type="match status" value="1"/>
</dbReference>
<comment type="similarity">
    <text evidence="2 15">Belongs to the phenylalanyl-tRNA synthetase beta subunit family. Type 1 subfamily.</text>
</comment>
<keyword evidence="9 15" id="KW-0067">ATP-binding</keyword>
<dbReference type="InterPro" id="IPR004532">
    <property type="entry name" value="Phe-tRNA-ligase_IIc_bsu_bact"/>
</dbReference>
<evidence type="ECO:0000256" key="7">
    <source>
        <dbReference type="ARBA" id="ARBA00022723"/>
    </source>
</evidence>
<evidence type="ECO:0000256" key="4">
    <source>
        <dbReference type="ARBA" id="ARBA00022490"/>
    </source>
</evidence>
<keyword evidence="5 16" id="KW-0820">tRNA-binding</keyword>
<dbReference type="SUPFAM" id="SSF54991">
    <property type="entry name" value="Anticodon-binding domain of PheRS"/>
    <property type="match status" value="1"/>
</dbReference>
<keyword evidence="10 15" id="KW-0460">Magnesium</keyword>
<dbReference type="InterPro" id="IPR041616">
    <property type="entry name" value="PheRS_beta_core"/>
</dbReference>
<gene>
    <name evidence="15" type="primary">pheT</name>
    <name evidence="20" type="ORF">SAMN05421679_10654</name>
</gene>
<dbReference type="NCBIfam" id="TIGR00472">
    <property type="entry name" value="pheT_bact"/>
    <property type="match status" value="1"/>
</dbReference>
<feature type="binding site" evidence="15">
    <location>
        <position position="478"/>
    </location>
    <ligand>
        <name>Mg(2+)</name>
        <dbReference type="ChEBI" id="CHEBI:18420"/>
        <note>shared with alpha subunit</note>
    </ligand>
</feature>
<keyword evidence="12 15" id="KW-0648">Protein biosynthesis</keyword>
<dbReference type="SMART" id="SM00896">
    <property type="entry name" value="FDX-ACB"/>
    <property type="match status" value="1"/>
</dbReference>
<evidence type="ECO:0000256" key="13">
    <source>
        <dbReference type="ARBA" id="ARBA00023146"/>
    </source>
</evidence>
<sequence>MKISNNWLKDYIKTDLNSDKISAYLTDIGLEVEGVDQFESIKGSLEGIVVGKVLTCEKHPNADKLSKTIVDIGNGKVLEIVCGAPNVVAGQTVPVAVVGTKIYAKDGSSFEIKKAKIRGEVSEGMICAEDELGLSDDHAGIMVLDETKYEVGKPLADYFELTNDEVYEIGLTPNRTDAMSHYGVARDLQAFLISNDLKSQFEKVTSVALNIEGSHDFKLEVENSELTPRYLGAVIENVEIKDSPNWLKNRLKAIGLSPINNVVDITNYILHGLGQPLHAFDVDKIAGKTVKVGTVKAGTKFKTLDGVERTLNGSEIIIKDGKDKPMCIAGVFGGSESGVSSETKTIFLESAYFNPVAIRKASKLHGLNTDASFRFERGVDPNNARTALTHAINLIQELAGGKLIGEILEHYPEKIKDHYVVFRYSKLDQILGAKIHREKVKEILKSLDIQILNEIQNGLELSVPVYRADVTREIDVIEEVLRIYGYNKIDAPKKISFTPVKLSFDDQDALENSWARTLQSNGFHEVMNNSLRSVKDETDAVKLLNPLSNDLAFMRKSLLEGLLENAIYNINRKSSDIKFFELGKIYHKKEKYEERKQLAILTSGREVAENWLQPKSATDFYYLKAYVKVLLEKLNLELHESALEDQRFSDALEIKSGDKTLARLGKVSPQMLKDFDISQEVFYAEIELENCQTLRTKENLKFIDIPKFNKIRRDLALLVDKTITYAELYDLAKSNKSPFLKNVNLFDVYEGKNLPEGKKSYALSFELLNEEKTLEDKDITEVMNSLIKSFEKEFKAELR</sequence>
<dbReference type="InterPro" id="IPR036690">
    <property type="entry name" value="Fdx_antiC-bd_sf"/>
</dbReference>
<evidence type="ECO:0000256" key="2">
    <source>
        <dbReference type="ARBA" id="ARBA00008653"/>
    </source>
</evidence>
<keyword evidence="13 15" id="KW-0030">Aminoacyl-tRNA synthetase</keyword>
<dbReference type="InterPro" id="IPR009061">
    <property type="entry name" value="DNA-bd_dom_put_sf"/>
</dbReference>
<dbReference type="PROSITE" id="PS50886">
    <property type="entry name" value="TRBD"/>
    <property type="match status" value="1"/>
</dbReference>
<dbReference type="PROSITE" id="PS51447">
    <property type="entry name" value="FDX_ACB"/>
    <property type="match status" value="1"/>
</dbReference>
<dbReference type="SUPFAM" id="SSF46955">
    <property type="entry name" value="Putative DNA-binding domain"/>
    <property type="match status" value="1"/>
</dbReference>
<comment type="cofactor">
    <cofactor evidence="15">
        <name>Mg(2+)</name>
        <dbReference type="ChEBI" id="CHEBI:18420"/>
    </cofactor>
    <text evidence="15">Binds 2 magnesium ions per tetramer.</text>
</comment>
<dbReference type="HAMAP" id="MF_00283">
    <property type="entry name" value="Phe_tRNA_synth_beta1"/>
    <property type="match status" value="1"/>
</dbReference>
<comment type="subunit">
    <text evidence="3 15">Tetramer of two alpha and two beta subunits.</text>
</comment>
<dbReference type="InterPro" id="IPR005146">
    <property type="entry name" value="B3/B4_tRNA-bd"/>
</dbReference>
<dbReference type="InterPro" id="IPR005121">
    <property type="entry name" value="Fdx_antiC-bd"/>
</dbReference>
<keyword evidence="21" id="KW-1185">Reference proteome</keyword>
<evidence type="ECO:0000256" key="12">
    <source>
        <dbReference type="ARBA" id="ARBA00022917"/>
    </source>
</evidence>
<dbReference type="SUPFAM" id="SSF55681">
    <property type="entry name" value="Class II aaRS and biotin synthetases"/>
    <property type="match status" value="1"/>
</dbReference>
<dbReference type="Pfam" id="PF17759">
    <property type="entry name" value="tRNA_synthFbeta"/>
    <property type="match status" value="1"/>
</dbReference>
<evidence type="ECO:0000256" key="5">
    <source>
        <dbReference type="ARBA" id="ARBA00022555"/>
    </source>
</evidence>
<dbReference type="CDD" id="cd02796">
    <property type="entry name" value="tRNA_bind_bactPheRS"/>
    <property type="match status" value="1"/>
</dbReference>
<evidence type="ECO:0000313" key="20">
    <source>
        <dbReference type="EMBL" id="SMP94644.1"/>
    </source>
</evidence>
<organism evidence="20 21">
    <name type="scientific">Epilithonimonas pallida</name>
    <dbReference type="NCBI Taxonomy" id="373671"/>
    <lineage>
        <taxon>Bacteria</taxon>
        <taxon>Pseudomonadati</taxon>
        <taxon>Bacteroidota</taxon>
        <taxon>Flavobacteriia</taxon>
        <taxon>Flavobacteriales</taxon>
        <taxon>Weeksellaceae</taxon>
        <taxon>Chryseobacterium group</taxon>
        <taxon>Epilithonimonas</taxon>
    </lineage>
</organism>
<dbReference type="Gene3D" id="2.40.50.140">
    <property type="entry name" value="Nucleic acid-binding proteins"/>
    <property type="match status" value="1"/>
</dbReference>
<feature type="binding site" evidence="15">
    <location>
        <position position="475"/>
    </location>
    <ligand>
        <name>Mg(2+)</name>
        <dbReference type="ChEBI" id="CHEBI:18420"/>
        <note>shared with alpha subunit</note>
    </ligand>
</feature>
<dbReference type="Proteomes" id="UP001158050">
    <property type="component" value="Unassembled WGS sequence"/>
</dbReference>
<keyword evidence="4 15" id="KW-0963">Cytoplasm</keyword>
<evidence type="ECO:0000259" key="17">
    <source>
        <dbReference type="PROSITE" id="PS50886"/>
    </source>
</evidence>
<dbReference type="Pfam" id="PF03483">
    <property type="entry name" value="B3_4"/>
    <property type="match status" value="1"/>
</dbReference>
<evidence type="ECO:0000256" key="1">
    <source>
        <dbReference type="ARBA" id="ARBA00004496"/>
    </source>
</evidence>
<dbReference type="InterPro" id="IPR045060">
    <property type="entry name" value="Phe-tRNA-ligase_IIc_bsu"/>
</dbReference>
<dbReference type="SUPFAM" id="SSF56037">
    <property type="entry name" value="PheT/TilS domain"/>
    <property type="match status" value="1"/>
</dbReference>
<dbReference type="CDD" id="cd00769">
    <property type="entry name" value="PheRS_beta_core"/>
    <property type="match status" value="1"/>
</dbReference>
<dbReference type="PANTHER" id="PTHR10947">
    <property type="entry name" value="PHENYLALANYL-TRNA SYNTHETASE BETA CHAIN AND LEUCINE-RICH REPEAT-CONTAINING PROTEIN 47"/>
    <property type="match status" value="1"/>
</dbReference>
<proteinExistence type="inferred from homology"/>
<feature type="binding site" evidence="15">
    <location>
        <position position="469"/>
    </location>
    <ligand>
        <name>Mg(2+)</name>
        <dbReference type="ChEBI" id="CHEBI:18420"/>
        <note>shared with alpha subunit</note>
    </ligand>
</feature>
<evidence type="ECO:0000313" key="21">
    <source>
        <dbReference type="Proteomes" id="UP001158050"/>
    </source>
</evidence>
<dbReference type="SUPFAM" id="SSF50249">
    <property type="entry name" value="Nucleic acid-binding proteins"/>
    <property type="match status" value="1"/>
</dbReference>
<dbReference type="EMBL" id="FXUO01000006">
    <property type="protein sequence ID" value="SMP94644.1"/>
    <property type="molecule type" value="Genomic_DNA"/>
</dbReference>
<evidence type="ECO:0000256" key="3">
    <source>
        <dbReference type="ARBA" id="ARBA00011209"/>
    </source>
</evidence>
<keyword evidence="7 15" id="KW-0479">Metal-binding</keyword>
<evidence type="ECO:0000259" key="18">
    <source>
        <dbReference type="PROSITE" id="PS51447"/>
    </source>
</evidence>
<dbReference type="Pfam" id="PF03484">
    <property type="entry name" value="B5"/>
    <property type="match status" value="1"/>
</dbReference>
<dbReference type="Gene3D" id="3.30.930.10">
    <property type="entry name" value="Bira Bifunctional Protein, Domain 2"/>
    <property type="match status" value="1"/>
</dbReference>
<comment type="caution">
    <text evidence="20">The sequence shown here is derived from an EMBL/GenBank/DDBJ whole genome shotgun (WGS) entry which is preliminary data.</text>
</comment>
<dbReference type="Gene3D" id="3.30.70.380">
    <property type="entry name" value="Ferrodoxin-fold anticodon-binding domain"/>
    <property type="match status" value="1"/>
</dbReference>
<dbReference type="InterPro" id="IPR045864">
    <property type="entry name" value="aa-tRNA-synth_II/BPL/LPL"/>
</dbReference>
<dbReference type="Pfam" id="PF03147">
    <property type="entry name" value="FDX-ACB"/>
    <property type="match status" value="1"/>
</dbReference>
<evidence type="ECO:0000256" key="15">
    <source>
        <dbReference type="HAMAP-Rule" id="MF_00283"/>
    </source>
</evidence>
<dbReference type="RefSeq" id="WP_283417243.1">
    <property type="nucleotide sequence ID" value="NZ_FXUO01000006.1"/>
</dbReference>
<dbReference type="Pfam" id="PF01588">
    <property type="entry name" value="tRNA_bind"/>
    <property type="match status" value="1"/>
</dbReference>
<keyword evidence="8 15" id="KW-0547">Nucleotide-binding</keyword>
<evidence type="ECO:0000259" key="19">
    <source>
        <dbReference type="PROSITE" id="PS51483"/>
    </source>
</evidence>
<evidence type="ECO:0000256" key="10">
    <source>
        <dbReference type="ARBA" id="ARBA00022842"/>
    </source>
</evidence>
<reference evidence="20 21" key="1">
    <citation type="submission" date="2017-05" db="EMBL/GenBank/DDBJ databases">
        <authorList>
            <person name="Varghese N."/>
            <person name="Submissions S."/>
        </authorList>
    </citation>
    <scope>NUCLEOTIDE SEQUENCE [LARGE SCALE GENOMIC DNA]</scope>
    <source>
        <strain evidence="20 21">DSM 18015</strain>
    </source>
</reference>
<dbReference type="InterPro" id="IPR012340">
    <property type="entry name" value="NA-bd_OB-fold"/>
</dbReference>
<evidence type="ECO:0000256" key="8">
    <source>
        <dbReference type="ARBA" id="ARBA00022741"/>
    </source>
</evidence>
<feature type="domain" description="TRNA-binding" evidence="17">
    <location>
        <begin position="42"/>
        <end position="156"/>
    </location>
</feature>
<dbReference type="EC" id="6.1.1.20" evidence="15"/>
<evidence type="ECO:0000256" key="9">
    <source>
        <dbReference type="ARBA" id="ARBA00022840"/>
    </source>
</evidence>
<comment type="subcellular location">
    <subcellularLocation>
        <location evidence="1 15">Cytoplasm</location>
    </subcellularLocation>
</comment>
<accession>A0ABY1R3U8</accession>
<keyword evidence="6 15" id="KW-0436">Ligase</keyword>
<name>A0ABY1R3U8_9FLAO</name>